<accession>A0ABY5D8M7</accession>
<gene>
    <name evidence="1" type="ORF">NE857_32335</name>
</gene>
<name>A0ABY5D8M7_9ACTN</name>
<organism evidence="1 2">
    <name type="scientific">Nocardiopsis exhalans</name>
    <dbReference type="NCBI Taxonomy" id="163604"/>
    <lineage>
        <taxon>Bacteria</taxon>
        <taxon>Bacillati</taxon>
        <taxon>Actinomycetota</taxon>
        <taxon>Actinomycetes</taxon>
        <taxon>Streptosporangiales</taxon>
        <taxon>Nocardiopsidaceae</taxon>
        <taxon>Nocardiopsis</taxon>
    </lineage>
</organism>
<evidence type="ECO:0000313" key="1">
    <source>
        <dbReference type="EMBL" id="USY19863.1"/>
    </source>
</evidence>
<evidence type="ECO:0000313" key="2">
    <source>
        <dbReference type="Proteomes" id="UP001055940"/>
    </source>
</evidence>
<protein>
    <submittedName>
        <fullName evidence="1">Uncharacterized protein</fullName>
    </submittedName>
</protein>
<keyword evidence="2" id="KW-1185">Reference proteome</keyword>
<reference evidence="1" key="1">
    <citation type="submission" date="2022-06" db="EMBL/GenBank/DDBJ databases">
        <authorList>
            <person name="Ping M."/>
        </authorList>
    </citation>
    <scope>NUCLEOTIDE SEQUENCE</scope>
    <source>
        <strain evidence="1">JCM11759T</strain>
    </source>
</reference>
<dbReference type="EMBL" id="CP099837">
    <property type="protein sequence ID" value="USY19863.1"/>
    <property type="molecule type" value="Genomic_DNA"/>
</dbReference>
<proteinExistence type="predicted"/>
<dbReference type="RefSeq" id="WP_254419022.1">
    <property type="nucleotide sequence ID" value="NZ_BAAAJB010000059.1"/>
</dbReference>
<dbReference type="Proteomes" id="UP001055940">
    <property type="component" value="Chromosome"/>
</dbReference>
<sequence>MNRRTIDQPGLLVTAAADTAHTTHVVLSDGLAAGEQLRSLRLHAPWARLHDPRNPFAPPPPGAKRPPAGTDALWASALTLELTDTCDGGVHTESIGTRLGPLWHRLLTTGLVGQRTAPPQQEPTRLHSRTHALGDPVTVPLFGAPALSQQTRTLITCAALAGPITLVIDDLTPPLVYTGHDPAAVRDLYTATAHEHGGDTVFLSDLDRLPELLNHALETLTLVDLHRAVGPRSHRVRGHLTAFDALHLAVMGLACTQRPQSTLALKAANAADLRALTPMSPPSRTLTVTGHASADDTYLQVPAHWATTRRETHS</sequence>